<protein>
    <submittedName>
        <fullName evidence="1">Uncharacterized protein</fullName>
    </submittedName>
</protein>
<evidence type="ECO:0000313" key="1">
    <source>
        <dbReference type="EMBL" id="JAH27097.1"/>
    </source>
</evidence>
<reference evidence="1" key="1">
    <citation type="submission" date="2014-11" db="EMBL/GenBank/DDBJ databases">
        <authorList>
            <person name="Amaro Gonzalez C."/>
        </authorList>
    </citation>
    <scope>NUCLEOTIDE SEQUENCE</scope>
</reference>
<dbReference type="AlphaFoldDB" id="A0A0E9RE55"/>
<dbReference type="EMBL" id="GBXM01081480">
    <property type="protein sequence ID" value="JAH27097.1"/>
    <property type="molecule type" value="Transcribed_RNA"/>
</dbReference>
<organism evidence="1">
    <name type="scientific">Anguilla anguilla</name>
    <name type="common">European freshwater eel</name>
    <name type="synonym">Muraena anguilla</name>
    <dbReference type="NCBI Taxonomy" id="7936"/>
    <lineage>
        <taxon>Eukaryota</taxon>
        <taxon>Metazoa</taxon>
        <taxon>Chordata</taxon>
        <taxon>Craniata</taxon>
        <taxon>Vertebrata</taxon>
        <taxon>Euteleostomi</taxon>
        <taxon>Actinopterygii</taxon>
        <taxon>Neopterygii</taxon>
        <taxon>Teleostei</taxon>
        <taxon>Anguilliformes</taxon>
        <taxon>Anguillidae</taxon>
        <taxon>Anguilla</taxon>
    </lineage>
</organism>
<accession>A0A0E9RE55</accession>
<name>A0A0E9RE55_ANGAN</name>
<sequence length="22" mass="2497">MQKSFLTKNLTTGSLMPLPYLI</sequence>
<proteinExistence type="predicted"/>
<reference evidence="1" key="2">
    <citation type="journal article" date="2015" name="Fish Shellfish Immunol.">
        <title>Early steps in the European eel (Anguilla anguilla)-Vibrio vulnificus interaction in the gills: Role of the RtxA13 toxin.</title>
        <authorList>
            <person name="Callol A."/>
            <person name="Pajuelo D."/>
            <person name="Ebbesson L."/>
            <person name="Teles M."/>
            <person name="MacKenzie S."/>
            <person name="Amaro C."/>
        </authorList>
    </citation>
    <scope>NUCLEOTIDE SEQUENCE</scope>
</reference>